<reference evidence="2 3" key="1">
    <citation type="journal article" date="2014" name="Genome Announc.">
        <title>Draft Genome Sequence of Magnetospirillum sp. Strain SO-1, a Freshwater Magnetotactic Bacterium Isolated from the Ol'khovka River, Russia.</title>
        <authorList>
            <person name="Grouzdev D.S."/>
            <person name="Dziuba M.V."/>
            <person name="Sukhacheva M.S."/>
            <person name="Mardanov A.V."/>
            <person name="Beletskiy A.V."/>
            <person name="Kuznetsov B.B."/>
            <person name="Skryabin K.G."/>
        </authorList>
    </citation>
    <scope>NUCLEOTIDE SEQUENCE [LARGE SCALE GENOMIC DNA]</scope>
    <source>
        <strain evidence="2 3">SO-1</strain>
    </source>
</reference>
<sequence length="379" mass="42133">MTISASMYRRADQVAFTVNAHLPEEYQAEILTEQLRAAKEVLAPRGLARRKVLVVGGAGYIGSVLTGKLLDAGYQVRCSDLLLYRNGVTVTPYLNHADYQFMKGDLADPAHLEKAFDGITDVVILAGLVGDPITKKYPEASGRINDDGILRLIDACNGRRLNRVIFVSTCSNYGLIPEDATADENFELTPLSLYAKSKVAAEQKLMALKGKVDYQPTVLRFATAFGLSPRMRFDLTVGEFTRAMFRAEDLLVYDAHTWRPYCHLKDFSEVIRRVIEAPPERVAFEVFNAGGDVNNATKQTIVDTIKAFLPAAPVRYQAHGADPRNYRVNFAKIKRVLHFEPAMTVRDGVAELLGALNQGLFSDVEVNKPFYGNYELAYP</sequence>
<dbReference type="InterPro" id="IPR036291">
    <property type="entry name" value="NAD(P)-bd_dom_sf"/>
</dbReference>
<gene>
    <name evidence="2" type="ORF">H261_13915</name>
</gene>
<name>M2ZPT7_9PROT</name>
<evidence type="ECO:0000313" key="2">
    <source>
        <dbReference type="EMBL" id="EME69317.1"/>
    </source>
</evidence>
<dbReference type="EMBL" id="AONQ01000037">
    <property type="protein sequence ID" value="EME69317.1"/>
    <property type="molecule type" value="Genomic_DNA"/>
</dbReference>
<feature type="domain" description="NAD-dependent epimerase/dehydratase" evidence="1">
    <location>
        <begin position="52"/>
        <end position="290"/>
    </location>
</feature>
<dbReference type="PATRIC" id="fig|1244869.3.peg.2804"/>
<dbReference type="SUPFAM" id="SSF51735">
    <property type="entry name" value="NAD(P)-binding Rossmann-fold domains"/>
    <property type="match status" value="1"/>
</dbReference>
<dbReference type="InterPro" id="IPR001509">
    <property type="entry name" value="Epimerase_deHydtase"/>
</dbReference>
<dbReference type="RefSeq" id="WP_008618583.1">
    <property type="nucleotide sequence ID" value="NZ_AONQ01000037.1"/>
</dbReference>
<accession>M2ZPT7</accession>
<comment type="caution">
    <text evidence="2">The sequence shown here is derived from an EMBL/GenBank/DDBJ whole genome shotgun (WGS) entry which is preliminary data.</text>
</comment>
<dbReference type="Pfam" id="PF01370">
    <property type="entry name" value="Epimerase"/>
    <property type="match status" value="1"/>
</dbReference>
<evidence type="ECO:0000259" key="1">
    <source>
        <dbReference type="Pfam" id="PF01370"/>
    </source>
</evidence>
<dbReference type="Proteomes" id="UP000011744">
    <property type="component" value="Unassembled WGS sequence"/>
</dbReference>
<dbReference type="STRING" id="1244869.H261_13915"/>
<protein>
    <recommendedName>
        <fullName evidence="1">NAD-dependent epimerase/dehydratase domain-containing protein</fullName>
    </recommendedName>
</protein>
<keyword evidence="3" id="KW-1185">Reference proteome</keyword>
<evidence type="ECO:0000313" key="3">
    <source>
        <dbReference type="Proteomes" id="UP000011744"/>
    </source>
</evidence>
<proteinExistence type="predicted"/>
<dbReference type="AlphaFoldDB" id="M2ZPT7"/>
<dbReference type="PANTHER" id="PTHR43245:SF23">
    <property type="entry name" value="NAD(P)-BINDING DOMAIN-CONTAINING PROTEIN"/>
    <property type="match status" value="1"/>
</dbReference>
<dbReference type="InterPro" id="IPR050177">
    <property type="entry name" value="Lipid_A_modif_metabolic_enz"/>
</dbReference>
<dbReference type="eggNOG" id="COG0451">
    <property type="taxonomic scope" value="Bacteria"/>
</dbReference>
<organism evidence="2 3">
    <name type="scientific">Paramagnetospirillum caucaseum</name>
    <dbReference type="NCBI Taxonomy" id="1244869"/>
    <lineage>
        <taxon>Bacteria</taxon>
        <taxon>Pseudomonadati</taxon>
        <taxon>Pseudomonadota</taxon>
        <taxon>Alphaproteobacteria</taxon>
        <taxon>Rhodospirillales</taxon>
        <taxon>Magnetospirillaceae</taxon>
        <taxon>Paramagnetospirillum</taxon>
    </lineage>
</organism>
<dbReference type="PANTHER" id="PTHR43245">
    <property type="entry name" value="BIFUNCTIONAL POLYMYXIN RESISTANCE PROTEIN ARNA"/>
    <property type="match status" value="1"/>
</dbReference>
<dbReference type="Gene3D" id="3.40.50.720">
    <property type="entry name" value="NAD(P)-binding Rossmann-like Domain"/>
    <property type="match status" value="1"/>
</dbReference>